<reference evidence="1" key="1">
    <citation type="submission" date="2018-02" db="EMBL/GenBank/DDBJ databases">
        <title>Rhizophora mucronata_Transcriptome.</title>
        <authorList>
            <person name="Meera S.P."/>
            <person name="Sreeshan A."/>
            <person name="Augustine A."/>
        </authorList>
    </citation>
    <scope>NUCLEOTIDE SEQUENCE</scope>
    <source>
        <tissue evidence="1">Leaf</tissue>
    </source>
</reference>
<accession>A0A2P2NGT2</accession>
<organism evidence="1">
    <name type="scientific">Rhizophora mucronata</name>
    <name type="common">Asiatic mangrove</name>
    <dbReference type="NCBI Taxonomy" id="61149"/>
    <lineage>
        <taxon>Eukaryota</taxon>
        <taxon>Viridiplantae</taxon>
        <taxon>Streptophyta</taxon>
        <taxon>Embryophyta</taxon>
        <taxon>Tracheophyta</taxon>
        <taxon>Spermatophyta</taxon>
        <taxon>Magnoliopsida</taxon>
        <taxon>eudicotyledons</taxon>
        <taxon>Gunneridae</taxon>
        <taxon>Pentapetalae</taxon>
        <taxon>rosids</taxon>
        <taxon>fabids</taxon>
        <taxon>Malpighiales</taxon>
        <taxon>Rhizophoraceae</taxon>
        <taxon>Rhizophora</taxon>
    </lineage>
</organism>
<name>A0A2P2NGT2_RHIMU</name>
<dbReference type="AlphaFoldDB" id="A0A2P2NGT2"/>
<sequence>MLYSIHRYCHSTTQSLKKRMGSICIAYAGIQQFN</sequence>
<dbReference type="EMBL" id="GGEC01061212">
    <property type="protein sequence ID" value="MBX41696.1"/>
    <property type="molecule type" value="Transcribed_RNA"/>
</dbReference>
<protein>
    <submittedName>
        <fullName evidence="1">Uncharacterized protein</fullName>
    </submittedName>
</protein>
<evidence type="ECO:0000313" key="1">
    <source>
        <dbReference type="EMBL" id="MBX41696.1"/>
    </source>
</evidence>
<proteinExistence type="predicted"/>